<evidence type="ECO:0000256" key="1">
    <source>
        <dbReference type="SAM" id="SignalP"/>
    </source>
</evidence>
<dbReference type="SUPFAM" id="SSF56935">
    <property type="entry name" value="Porins"/>
    <property type="match status" value="1"/>
</dbReference>
<dbReference type="InterPro" id="IPR023614">
    <property type="entry name" value="Porin_dom_sf"/>
</dbReference>
<keyword evidence="1" id="KW-0732">Signal</keyword>
<reference evidence="3" key="1">
    <citation type="journal article" date="2019" name="Subcell. Biochem.">
        <title>Outer Membrane Porins.</title>
        <authorList>
            <person name="Masi M."/>
            <person name="Winterhalter M."/>
            <person name="Pages J.M."/>
        </authorList>
    </citation>
    <scope>NUCLEOTIDE SEQUENCE</scope>
</reference>
<feature type="signal peptide" evidence="1">
    <location>
        <begin position="1"/>
        <end position="26"/>
    </location>
</feature>
<protein>
    <submittedName>
        <fullName evidence="3">Porin</fullName>
    </submittedName>
</protein>
<dbReference type="RefSeq" id="WP_034410296.1">
    <property type="nucleotide sequence ID" value="NZ_AXWS01000007.1"/>
</dbReference>
<dbReference type="AlphaFoldDB" id="A0A9U5G4V6"/>
<dbReference type="Gene3D" id="2.40.160.10">
    <property type="entry name" value="Porin"/>
    <property type="match status" value="1"/>
</dbReference>
<evidence type="ECO:0000313" key="2">
    <source>
        <dbReference type="Proteomes" id="UP000675920"/>
    </source>
</evidence>
<reference evidence="3" key="3">
    <citation type="submission" date="2025-08" db="UniProtKB">
        <authorList>
            <consortium name="RefSeq"/>
        </authorList>
    </citation>
    <scope>IDENTIFICATION</scope>
</reference>
<keyword evidence="2" id="KW-1185">Reference proteome</keyword>
<dbReference type="Proteomes" id="UP000675920">
    <property type="component" value="Unplaced"/>
</dbReference>
<name>A0A9U5G4V6_9BURK</name>
<sequence>MKTRACKLALALAALPALALPLGAQAVEFKAGDWTLDLGGIINAYYTPTSCSGNQNIGGAALATKALGCGGTDGRTTIGNGLLPNALVTSAKTTQDGIDIGATILIAVHTATNNATAENNNVDVRRAFFTAGNADSGTFKIGRDGGLYGDAAIFGDMTLLGAGAPVQATQRGRVTLGHIGAGYSFLGYYGQLSYLSPSVNGFSVEGGVFSPVDGTANGSKSPQLQVRGLYKFEGGKAWVTGKTQRFKSNGTAGSDDFTMNAVEVGALGKLGDFGLMANYQDGKGLGILSDGDSGDKKQRNWITQATYSITPKLTAGVSYGESKLRDGTGTDLDKNSNITLGAYYKLTKAVTVVAELGQTKSEAMNGNEAKLRGGAVGAILFF</sequence>
<reference evidence="3" key="2">
    <citation type="journal article" date="2020" name="Nat. Rev. Microbiol.">
        <title>Porins and small-molecule translocation across the outer membrane of Gram-negative bacteria.</title>
        <authorList>
            <person name="Vergalli J."/>
            <person name="Bodrenko I.V."/>
            <person name="Masi M."/>
            <person name="Moynie L."/>
            <person name="Acosta-Gutierrez S."/>
            <person name="Naismith J.H."/>
            <person name="Davin-Regli A."/>
            <person name="Ceccarelli M."/>
            <person name="van den Berg B."/>
            <person name="Winterhalter M."/>
            <person name="Pages J.M."/>
        </authorList>
    </citation>
    <scope>NUCLEOTIDE SEQUENCE</scope>
</reference>
<feature type="chain" id="PRO_5040890389" evidence="1">
    <location>
        <begin position="27"/>
        <end position="382"/>
    </location>
</feature>
<proteinExistence type="predicted"/>
<accession>A0A9U5G4V6</accession>
<organism evidence="2 3">
    <name type="scientific">Derxia gummosa DSM 723</name>
    <dbReference type="NCBI Taxonomy" id="1121388"/>
    <lineage>
        <taxon>Bacteria</taxon>
        <taxon>Pseudomonadati</taxon>
        <taxon>Pseudomonadota</taxon>
        <taxon>Betaproteobacteria</taxon>
        <taxon>Burkholderiales</taxon>
        <taxon>Alcaligenaceae</taxon>
        <taxon>Derxia</taxon>
    </lineage>
</organism>
<evidence type="ECO:0000313" key="3">
    <source>
        <dbReference type="RefSeq" id="WP_034410296.1"/>
    </source>
</evidence>